<dbReference type="AlphaFoldDB" id="A0A2R8Y5C2"/>
<evidence type="ECO:0007829" key="5">
    <source>
        <dbReference type="PubMed" id="22223895"/>
    </source>
</evidence>
<reference evidence="1 2" key="1">
    <citation type="journal article" date="2001" name="Nature">
        <title>Initial sequencing and analysis of the human genome.</title>
        <authorList>
            <consortium name="International Human Genome Sequencing Consortium"/>
            <person name="Lander E.S."/>
            <person name="Linton L.M."/>
            <person name="Birren B."/>
            <person name="Nusbaum C."/>
            <person name="Zody M.C."/>
            <person name="Baldwin J."/>
            <person name="Devon K."/>
            <person name="Dewar K."/>
            <person name="Doyle M."/>
            <person name="FitzHugh W."/>
            <person name="Funke R."/>
            <person name="Gage D."/>
            <person name="Harris K."/>
            <person name="Heaford A."/>
            <person name="Howland J."/>
            <person name="Kann L."/>
            <person name="Lehoczky J."/>
            <person name="LeVine R."/>
            <person name="McEwan P."/>
            <person name="McKernan K."/>
            <person name="Meldrim J."/>
            <person name="Mesirov J.P."/>
            <person name="Miranda C."/>
            <person name="Morris W."/>
            <person name="Naylor J."/>
            <person name="Raymond C."/>
            <person name="Rosetti M."/>
            <person name="Santos R."/>
            <person name="Sheridan A."/>
            <person name="Sougnez C."/>
            <person name="Stange-Thomann N."/>
            <person name="Stojanovic N."/>
            <person name="Subramanian A."/>
            <person name="Wyman D."/>
            <person name="Rogers J."/>
            <person name="Sulston J."/>
            <person name="Ainscough R."/>
            <person name="Beck S."/>
            <person name="Bentley D."/>
            <person name="Burton J."/>
            <person name="Clee C."/>
            <person name="Carter N."/>
            <person name="Coulson A."/>
            <person name="Deadman R."/>
            <person name="Deloukas P."/>
            <person name="Dunham A."/>
            <person name="Dunham I."/>
            <person name="Durbin R."/>
            <person name="French L."/>
            <person name="Grafham D."/>
            <person name="Gregory S."/>
            <person name="Hubbard T."/>
            <person name="Humphray S."/>
            <person name="Hunt A."/>
            <person name="Jones M."/>
            <person name="Lloyd C."/>
            <person name="McMurray A."/>
            <person name="Matthews L."/>
            <person name="Mercer S."/>
            <person name="Milne S."/>
            <person name="Mullikin J.C."/>
            <person name="Mungall A."/>
            <person name="Plumb R."/>
            <person name="Ross M."/>
            <person name="Shownkeen R."/>
            <person name="Sims S."/>
            <person name="Waterston R.H."/>
            <person name="Wilson R.K."/>
            <person name="Hillier L.W."/>
            <person name="McPherson J.D."/>
            <person name="Marra M.A."/>
            <person name="Mardis E.R."/>
            <person name="Fulton L.A."/>
            <person name="Chinwalla A.T."/>
            <person name="Pepin K.H."/>
            <person name="Gish W.R."/>
            <person name="Chissoe S.L."/>
            <person name="Wendl M.C."/>
            <person name="Delehaunty K.D."/>
            <person name="Miner T.L."/>
            <person name="Delehaunty A."/>
            <person name="Kramer J.B."/>
            <person name="Cook L.L."/>
            <person name="Fulton R.S."/>
            <person name="Johnson D.L."/>
            <person name="Minx P.J."/>
            <person name="Clifton S.W."/>
            <person name="Hawkins T."/>
            <person name="Branscomb E."/>
            <person name="Predki P."/>
            <person name="Richardson P."/>
            <person name="Wenning S."/>
            <person name="Slezak T."/>
            <person name="Doggett N."/>
            <person name="Cheng J.F."/>
            <person name="Olsen A."/>
            <person name="Lucas S."/>
            <person name="Elkin C."/>
            <person name="Uberbacher E."/>
            <person name="Frazier M."/>
            <person name="Gibbs R.A."/>
            <person name="Muzny D.M."/>
            <person name="Scherer S.E."/>
            <person name="Bouck J.B."/>
            <person name="Sodergren E.J."/>
            <person name="Worley K.C."/>
            <person name="Rives C.M."/>
            <person name="Gorrell J.H."/>
            <person name="Metzker M.L."/>
            <person name="Naylor S.L."/>
            <person name="Kucherlapati R.S."/>
            <person name="Nelson D.L."/>
            <person name="Weinstock G.M."/>
            <person name="Sakaki Y."/>
            <person name="Fujiyama A."/>
            <person name="Hattori M."/>
            <person name="Yada T."/>
            <person name="Toyoda A."/>
            <person name="Itoh T."/>
            <person name="Kawagoe C."/>
            <person name="Watanabe H."/>
            <person name="Totoki Y."/>
            <person name="Taylor T."/>
            <person name="Weissenbach J."/>
            <person name="Heilig R."/>
            <person name="Saurin W."/>
            <person name="Artiguenave F."/>
            <person name="Brottier P."/>
            <person name="Bruls T."/>
            <person name="Pelletier E."/>
            <person name="Robert C."/>
            <person name="Wincker P."/>
            <person name="Smith D.R."/>
            <person name="Doucette-Stamm L."/>
            <person name="Rubenfield M."/>
            <person name="Weinstock K."/>
            <person name="Lee H.M."/>
            <person name="Dubois J."/>
            <person name="Rosenthal A."/>
            <person name="Platzer M."/>
            <person name="Nyakatura G."/>
            <person name="Taudien S."/>
            <person name="Rump A."/>
            <person name="Yang H."/>
            <person name="Yu J."/>
            <person name="Wang J."/>
            <person name="Huang G."/>
            <person name="Gu J."/>
            <person name="Hood L."/>
            <person name="Rowen L."/>
            <person name="Madan A."/>
            <person name="Qin S."/>
            <person name="Davis R.W."/>
            <person name="Federspiel N.A."/>
            <person name="Abola A.P."/>
            <person name="Proctor M.J."/>
            <person name="Myers R.M."/>
            <person name="Schmutz J."/>
            <person name="Dickson M."/>
            <person name="Grimwood J."/>
            <person name="Cox D.R."/>
            <person name="Olson M.V."/>
            <person name="Kaul R."/>
            <person name="Raymond C."/>
            <person name="Shimizu N."/>
            <person name="Kawasaki K."/>
            <person name="Minoshima S."/>
            <person name="Evans G.A."/>
            <person name="Athanasiou M."/>
            <person name="Schultz R."/>
            <person name="Roe B.A."/>
            <person name="Chen F."/>
            <person name="Pan H."/>
            <person name="Ramser J."/>
            <person name="Lehrach H."/>
            <person name="Reinhardt R."/>
            <person name="McCombie W.R."/>
            <person name="de la Bastide M."/>
            <person name="Dedhia N."/>
            <person name="Blocker H."/>
            <person name="Hornischer K."/>
            <person name="Nordsiek G."/>
            <person name="Agarwala R."/>
            <person name="Aravind L."/>
            <person name="Bailey J.A."/>
            <person name="Bateman A."/>
            <person name="Batzoglou S."/>
            <person name="Birney E."/>
            <person name="Bork P."/>
            <person name="Brown D.G."/>
            <person name="Burge C.B."/>
            <person name="Cerutti L."/>
            <person name="Chen H.C."/>
            <person name="Church D."/>
            <person name="Clamp M."/>
            <person name="Copley R.R."/>
            <person name="Doerks T."/>
            <person name="Eddy S.R."/>
            <person name="Eichler E.E."/>
            <person name="Furey T.S."/>
            <person name="Galagan J."/>
            <person name="Gilbert J.G."/>
            <person name="Harmon C."/>
            <person name="Hayashizaki Y."/>
            <person name="Haussler D."/>
            <person name="Hermjakob H."/>
            <person name="Hokamp K."/>
            <person name="Jang W."/>
            <person name="Johnson L.S."/>
            <person name="Jones T.A."/>
            <person name="Kasif S."/>
            <person name="Kaspryzk A."/>
            <person name="Kennedy S."/>
            <person name="Kent W.J."/>
            <person name="Kitts P."/>
            <person name="Koonin E.V."/>
            <person name="Korf I."/>
            <person name="Kulp D."/>
            <person name="Lancet D."/>
            <person name="Lowe T.M."/>
            <person name="McLysaght A."/>
            <person name="Mikkelsen T."/>
            <person name="Moran J.V."/>
            <person name="Mulder N."/>
            <person name="Pollara V.J."/>
            <person name="Ponting C.P."/>
            <person name="Schuler G."/>
            <person name="Schultz J."/>
            <person name="Slater G."/>
            <person name="Smit A.F."/>
            <person name="Stupka E."/>
            <person name="Szustakowski J."/>
            <person name="Thierry-Mieg D."/>
            <person name="Thierry-Mieg J."/>
            <person name="Wagner L."/>
            <person name="Wallis J."/>
            <person name="Wheeler R."/>
            <person name="Williams A."/>
            <person name="Wolf Y.I."/>
            <person name="Wolfe K.H."/>
            <person name="Yang S.P."/>
            <person name="Yeh R.F."/>
            <person name="Collins F."/>
            <person name="Guyer M.S."/>
            <person name="Peterson J."/>
            <person name="Felsenfeld A."/>
            <person name="Wetterstrand K.A."/>
            <person name="Patrinos A."/>
            <person name="Morgan M.J."/>
            <person name="de Jong P."/>
            <person name="Catanese J.J."/>
            <person name="Osoegawa K."/>
            <person name="Shizuya H."/>
            <person name="Choi S."/>
            <person name="Chen Y.J."/>
        </authorList>
    </citation>
    <scope>NUCLEOTIDE SEQUENCE [LARGE SCALE GENOMIC DNA]</scope>
</reference>
<name>A0A2R8Y5C2_HUMAN</name>
<dbReference type="Proteomes" id="UP000005640">
    <property type="component" value="Chromosome 15"/>
</dbReference>
<dbReference type="EMBL" id="AC090510">
    <property type="status" value="NOT_ANNOTATED_CDS"/>
    <property type="molecule type" value="Genomic_DNA"/>
</dbReference>
<dbReference type="Ensembl" id="ENST00000643434.1">
    <property type="protein sequence ID" value="ENSP00000494699.1"/>
    <property type="gene ID" value="ENSG00000140326.13"/>
</dbReference>
<protein>
    <submittedName>
        <fullName evidence="1">Codanin 1</fullName>
    </submittedName>
</protein>
<evidence type="ECO:0007829" key="4">
    <source>
        <dbReference type="ProteomicsDB" id="A0A2R8Y5C2"/>
    </source>
</evidence>
<dbReference type="HGNC" id="HGNC:1713">
    <property type="gene designation" value="CDAN1"/>
</dbReference>
<dbReference type="ChiTaRS" id="CDAN1">
    <property type="organism name" value="human"/>
</dbReference>
<sequence>MAAVLESLLREEVSVAAVVRWIARSTQGSEQDEAFSQDQPNSGERRAVTLQAQDLLHLTPNQLCPQFPTLSPGH</sequence>
<dbReference type="OrthoDB" id="20982at2759"/>
<reference evidence="1" key="6">
    <citation type="submission" date="2025-09" db="UniProtKB">
        <authorList>
            <consortium name="Ensembl"/>
        </authorList>
    </citation>
    <scope>IDENTIFICATION</scope>
</reference>
<keyword evidence="2" id="KW-1185">Reference proteome</keyword>
<reference evidence="1" key="5">
    <citation type="submission" date="2025-08" db="UniProtKB">
        <authorList>
            <consortium name="Ensembl"/>
        </authorList>
    </citation>
    <scope>IDENTIFICATION</scope>
</reference>
<dbReference type="OpenTargets" id="ENSG00000140326"/>
<dbReference type="Ensembl" id="ENST00000643434.1">
    <property type="protein sequence ID" value="ENSP00000494699.1"/>
    <property type="gene ID" value="ENSG00000140326.14"/>
</dbReference>
<dbReference type="SMR" id="A0A2R8Y5C2"/>
<dbReference type="GeneTree" id="ENSGT00390000000491"/>
<dbReference type="ExpressionAtlas" id="A0A2R8Y5C2">
    <property type="expression patterns" value="baseline and differential"/>
</dbReference>
<evidence type="ECO:0007829" key="3">
    <source>
        <dbReference type="PeptideAtlas" id="A0A2R8Y5C2"/>
    </source>
</evidence>
<evidence type="ECO:0000313" key="1">
    <source>
        <dbReference type="Ensembl" id="ENSP00000494699.1"/>
    </source>
</evidence>
<keyword evidence="3 4" id="KW-1267">Proteomics identification</keyword>
<proteinExistence type="evidence at protein level"/>
<evidence type="ECO:0000313" key="2">
    <source>
        <dbReference type="Proteomes" id="UP000005640"/>
    </source>
</evidence>
<gene>
    <name evidence="1" type="primary">CDAN1</name>
</gene>
<dbReference type="Bgee" id="ENSG00000140326">
    <property type="expression patterns" value="Expressed in ventricular zone and 158 other cell types or tissues"/>
</dbReference>
<reference evidence="5" key="4">
    <citation type="journal article" date="2012" name="Mol. Cell. Proteomics">
        <title>Comparative large-scale characterisation of plant vs. mammal proteins reveals similar and idiosyncratic N-alpha acetylation features.</title>
        <authorList>
            <person name="Bienvenut W.V."/>
            <person name="Sumpton D."/>
            <person name="Martinez A."/>
            <person name="Lilla S."/>
            <person name="Espagne C."/>
            <person name="Meinnel T."/>
            <person name="Giglione C."/>
        </authorList>
    </citation>
    <scope>IDENTIFICATION BY MASS SPECTROMETRY [LARGE SCALE ANALYSIS]</scope>
</reference>
<dbReference type="MassIVE" id="A0A2R8Y5C2"/>
<reference evidence="1 2" key="3">
    <citation type="journal article" date="2006" name="Nature">
        <title>Analysis of the DNA sequence and duplication history of human chromosome 15.</title>
        <authorList>
            <person name="Zody M.C."/>
            <person name="Garber M."/>
            <person name="Sharpe T."/>
            <person name="Young S.K."/>
            <person name="Rowen L."/>
            <person name="O'Neill K."/>
            <person name="Whittaker C.A."/>
            <person name="Kamal M."/>
            <person name="Chang J.L."/>
            <person name="Cuomo C.A."/>
            <person name="Dewar K."/>
            <person name="FitzGerald M.G."/>
            <person name="Kodira C.D."/>
            <person name="Madan A."/>
            <person name="Qin S."/>
            <person name="Yang X."/>
            <person name="Abbasi N."/>
            <person name="Abouelleil A."/>
            <person name="Arachchi H.M."/>
            <person name="Baradarani L."/>
            <person name="Birditt B."/>
            <person name="Bloom S."/>
            <person name="Bloom T."/>
            <person name="Borowsky M.L."/>
            <person name="Burke J."/>
            <person name="Butler J."/>
            <person name="Cook A."/>
            <person name="DeArellano K."/>
            <person name="DeCaprio D."/>
            <person name="Dorris L.III."/>
            <person name="Dors M."/>
            <person name="Eichler E.E."/>
            <person name="Engels R."/>
            <person name="Fahey J."/>
            <person name="Fleetwood P."/>
            <person name="Friedman C."/>
            <person name="Gearin G."/>
            <person name="Hall J.L."/>
            <person name="Hensley G."/>
            <person name="Johnson E."/>
            <person name="Jones C."/>
            <person name="Kamat A."/>
            <person name="Kaur A."/>
            <person name="Locke D.P."/>
            <person name="Madan A."/>
            <person name="Munson G."/>
            <person name="Jaffe D.B."/>
            <person name="Lui A."/>
            <person name="Macdonald P."/>
            <person name="Mauceli E."/>
            <person name="Naylor J.W."/>
            <person name="Nesbitt R."/>
            <person name="Nicol R."/>
            <person name="O'Leary S.B."/>
            <person name="Ratcliffe A."/>
            <person name="Rounsley S."/>
            <person name="She X."/>
            <person name="Sneddon K.M."/>
            <person name="Stewart S."/>
            <person name="Sougnez C."/>
            <person name="Stone S.M."/>
            <person name="Topham K."/>
            <person name="Vincent D."/>
            <person name="Wang S."/>
            <person name="Zimmer A.R."/>
            <person name="Birren B.W."/>
            <person name="Hood L."/>
            <person name="Lander E.S."/>
            <person name="Nusbaum C."/>
        </authorList>
    </citation>
    <scope>NUCLEOTIDE SEQUENCE [LARGE SCALE GENOMIC DNA]</scope>
</reference>
<accession>A0A2R8Y5C2</accession>
<reference evidence="1 2" key="2">
    <citation type="journal article" date="2004" name="Nature">
        <title>Finishing the euchromatic sequence of the human genome.</title>
        <authorList>
            <consortium name="International Human Genome Sequencing Consortium"/>
        </authorList>
    </citation>
    <scope>NUCLEOTIDE SEQUENCE [LARGE SCALE GENOMIC DNA]</scope>
</reference>
<organism evidence="1 2">
    <name type="scientific">Homo sapiens</name>
    <name type="common">Human</name>
    <dbReference type="NCBI Taxonomy" id="9606"/>
    <lineage>
        <taxon>Eukaryota</taxon>
        <taxon>Metazoa</taxon>
        <taxon>Chordata</taxon>
        <taxon>Craniata</taxon>
        <taxon>Vertebrata</taxon>
        <taxon>Euteleostomi</taxon>
        <taxon>Mammalia</taxon>
        <taxon>Eutheria</taxon>
        <taxon>Euarchontoglires</taxon>
        <taxon>Primates</taxon>
        <taxon>Haplorrhini</taxon>
        <taxon>Catarrhini</taxon>
        <taxon>Hominidae</taxon>
        <taxon>Homo</taxon>
    </lineage>
</organism>
<dbReference type="VEuPathDB" id="HostDB:ENSG00000140326"/>